<evidence type="ECO:0000313" key="4">
    <source>
        <dbReference type="Proteomes" id="UP001317963"/>
    </source>
</evidence>
<evidence type="ECO:0000256" key="1">
    <source>
        <dbReference type="SAM" id="Coils"/>
    </source>
</evidence>
<dbReference type="InterPro" id="IPR004518">
    <property type="entry name" value="MazG-like_dom"/>
</dbReference>
<dbReference type="CDD" id="cd11528">
    <property type="entry name" value="NTP-PPase_MazG_Nterm"/>
    <property type="match status" value="1"/>
</dbReference>
<dbReference type="GO" id="GO:0047429">
    <property type="term" value="F:nucleoside triphosphate diphosphatase activity"/>
    <property type="evidence" value="ECO:0007669"/>
    <property type="project" value="UniProtKB-EC"/>
</dbReference>
<keyword evidence="3" id="KW-0378">Hydrolase</keyword>
<reference evidence="3 4" key="1">
    <citation type="submission" date="2019-02" db="EMBL/GenBank/DDBJ databases">
        <title>Halieaceae_genomes.</title>
        <authorList>
            <person name="Li S.-H."/>
        </authorList>
    </citation>
    <scope>NUCLEOTIDE SEQUENCE [LARGE SCALE GENOMIC DNA]</scope>
    <source>
        <strain evidence="3 4">JH123</strain>
    </source>
</reference>
<dbReference type="Gene3D" id="1.10.287.1080">
    <property type="entry name" value="MazG-like"/>
    <property type="match status" value="2"/>
</dbReference>
<feature type="coiled-coil region" evidence="1">
    <location>
        <begin position="177"/>
        <end position="242"/>
    </location>
</feature>
<dbReference type="Pfam" id="PF03819">
    <property type="entry name" value="MazG"/>
    <property type="match status" value="2"/>
</dbReference>
<dbReference type="NCBIfam" id="NF007113">
    <property type="entry name" value="PRK09562.1"/>
    <property type="match status" value="1"/>
</dbReference>
<dbReference type="SUPFAM" id="SSF101386">
    <property type="entry name" value="all-alpha NTP pyrophosphatases"/>
    <property type="match status" value="2"/>
</dbReference>
<dbReference type="EMBL" id="CP036501">
    <property type="protein sequence ID" value="UZP74716.1"/>
    <property type="molecule type" value="Genomic_DNA"/>
</dbReference>
<protein>
    <submittedName>
        <fullName evidence="3">Nucleoside triphosphate pyrophosphohydrolase</fullName>
        <ecNumber evidence="3">3.6.1.9</ecNumber>
    </submittedName>
</protein>
<accession>A0ABY6Q921</accession>
<feature type="domain" description="NTP pyrophosphohydrolase MazG-like" evidence="2">
    <location>
        <begin position="176"/>
        <end position="235"/>
    </location>
</feature>
<dbReference type="PANTHER" id="PTHR30522">
    <property type="entry name" value="NUCLEOSIDE TRIPHOSPHATE PYROPHOSPHOHYDROLASE"/>
    <property type="match status" value="1"/>
</dbReference>
<dbReference type="InterPro" id="IPR048015">
    <property type="entry name" value="NTP-PPase_MazG-like_N"/>
</dbReference>
<feature type="domain" description="NTP pyrophosphohydrolase MazG-like" evidence="2">
    <location>
        <begin position="31"/>
        <end position="104"/>
    </location>
</feature>
<gene>
    <name evidence="3" type="ORF">E0F26_08175</name>
</gene>
<keyword evidence="4" id="KW-1185">Reference proteome</keyword>
<dbReference type="EC" id="3.6.1.9" evidence="3"/>
<name>A0ABY6Q921_9GAMM</name>
<evidence type="ECO:0000259" key="2">
    <source>
        <dbReference type="Pfam" id="PF03819"/>
    </source>
</evidence>
<dbReference type="CDD" id="cd11529">
    <property type="entry name" value="NTP-PPase_MazG_Cterm"/>
    <property type="match status" value="1"/>
</dbReference>
<proteinExistence type="predicted"/>
<sequence length="274" mass="31403">MKDKTYGITELQRLMERLRDPDTGCPWDLKQTYQSIAPFTLEECLELIDALEQNDFDHVEEELGDLLFQVIFYAQLGKEEGRFDFDTVVSRITTKLLRRHPHVFKDGDLEGVITDRASITSIKTNWEAEKAAERAARSQQSAMDDIPMTLSALARAQKLQKRGASLGYDFSSSDGVLSRLDDELDELSRARENHDREEIENELGDVLFTVVNLARHLKVDAEASLRKANRRFEQRVRRAESAAIDAGSRLQDESVERLEERWSAAKAEERKDDL</sequence>
<dbReference type="NCBIfam" id="TIGR00444">
    <property type="entry name" value="mazG"/>
    <property type="match status" value="1"/>
</dbReference>
<dbReference type="RefSeq" id="WP_279241176.1">
    <property type="nucleotide sequence ID" value="NZ_CP036501.1"/>
</dbReference>
<organism evidence="3 4">
    <name type="scientific">Candidatus Paraluminiphilus aquimaris</name>
    <dbReference type="NCBI Taxonomy" id="2518994"/>
    <lineage>
        <taxon>Bacteria</taxon>
        <taxon>Pseudomonadati</taxon>
        <taxon>Pseudomonadota</taxon>
        <taxon>Gammaproteobacteria</taxon>
        <taxon>Cellvibrionales</taxon>
        <taxon>Halieaceae</taxon>
        <taxon>Candidatus Paraluminiphilus</taxon>
    </lineage>
</organism>
<dbReference type="InterPro" id="IPR011551">
    <property type="entry name" value="NTP_PyrPHydrolase_MazG"/>
</dbReference>
<keyword evidence="1" id="KW-0175">Coiled coil</keyword>
<dbReference type="PANTHER" id="PTHR30522:SF0">
    <property type="entry name" value="NUCLEOSIDE TRIPHOSPHATE PYROPHOSPHOHYDROLASE"/>
    <property type="match status" value="1"/>
</dbReference>
<dbReference type="InterPro" id="IPR048011">
    <property type="entry name" value="NTP-PPase_MazG-like_C"/>
</dbReference>
<evidence type="ECO:0000313" key="3">
    <source>
        <dbReference type="EMBL" id="UZP74716.1"/>
    </source>
</evidence>
<dbReference type="Proteomes" id="UP001317963">
    <property type="component" value="Chromosome"/>
</dbReference>